<dbReference type="Pfam" id="PF02872">
    <property type="entry name" value="5_nucleotid_C"/>
    <property type="match status" value="4"/>
</dbReference>
<evidence type="ECO:0000256" key="5">
    <source>
        <dbReference type="ARBA" id="ARBA00022525"/>
    </source>
</evidence>
<keyword evidence="9" id="KW-0547">Nucleotide-binding</keyword>
<evidence type="ECO:0000256" key="7">
    <source>
        <dbReference type="ARBA" id="ARBA00022723"/>
    </source>
</evidence>
<feature type="domain" description="5'-Nucleotidase C-terminal" evidence="14">
    <location>
        <begin position="1178"/>
        <end position="1354"/>
    </location>
</feature>
<comment type="similarity">
    <text evidence="3">Belongs to the 5'-nucleotidase family.</text>
</comment>
<evidence type="ECO:0000259" key="14">
    <source>
        <dbReference type="Pfam" id="PF02872"/>
    </source>
</evidence>
<comment type="subcellular location">
    <subcellularLocation>
        <location evidence="2">Secreted</location>
    </subcellularLocation>
</comment>
<name>A0AAV1K255_9NEOP</name>
<feature type="domain" description="Calcineurin-like phosphoesterase" evidence="13">
    <location>
        <begin position="36"/>
        <end position="250"/>
    </location>
</feature>
<feature type="chain" id="PRO_5043572753" description="Protein 5NUC" evidence="12">
    <location>
        <begin position="20"/>
        <end position="1863"/>
    </location>
</feature>
<evidence type="ECO:0008006" key="17">
    <source>
        <dbReference type="Google" id="ProtNLM"/>
    </source>
</evidence>
<evidence type="ECO:0000256" key="1">
    <source>
        <dbReference type="ARBA" id="ARBA00000815"/>
    </source>
</evidence>
<dbReference type="SUPFAM" id="SSF56300">
    <property type="entry name" value="Metallo-dependent phosphatases"/>
    <property type="match status" value="4"/>
</dbReference>
<dbReference type="Pfam" id="PF00149">
    <property type="entry name" value="Metallophos"/>
    <property type="match status" value="3"/>
</dbReference>
<evidence type="ECO:0000256" key="6">
    <source>
        <dbReference type="ARBA" id="ARBA00022656"/>
    </source>
</evidence>
<feature type="signal peptide" evidence="12">
    <location>
        <begin position="1"/>
        <end position="19"/>
    </location>
</feature>
<dbReference type="EMBL" id="CAVLEF010000280">
    <property type="protein sequence ID" value="CAK1555864.1"/>
    <property type="molecule type" value="Genomic_DNA"/>
</dbReference>
<keyword evidence="11" id="KW-1199">Hemostasis impairing toxin</keyword>
<protein>
    <recommendedName>
        <fullName evidence="17">Protein 5NUC</fullName>
    </recommendedName>
</protein>
<feature type="domain" description="Calcineurin-like phosphoesterase" evidence="13">
    <location>
        <begin position="944"/>
        <end position="1084"/>
    </location>
</feature>
<organism evidence="15 16">
    <name type="scientific">Leptosia nina</name>
    <dbReference type="NCBI Taxonomy" id="320188"/>
    <lineage>
        <taxon>Eukaryota</taxon>
        <taxon>Metazoa</taxon>
        <taxon>Ecdysozoa</taxon>
        <taxon>Arthropoda</taxon>
        <taxon>Hexapoda</taxon>
        <taxon>Insecta</taxon>
        <taxon>Pterygota</taxon>
        <taxon>Neoptera</taxon>
        <taxon>Endopterygota</taxon>
        <taxon>Lepidoptera</taxon>
        <taxon>Glossata</taxon>
        <taxon>Ditrysia</taxon>
        <taxon>Papilionoidea</taxon>
        <taxon>Pieridae</taxon>
        <taxon>Pierinae</taxon>
        <taxon>Leptosia</taxon>
    </lineage>
</organism>
<comment type="caution">
    <text evidence="15">The sequence shown here is derived from an EMBL/GenBank/DDBJ whole genome shotgun (WGS) entry which is preliminary data.</text>
</comment>
<evidence type="ECO:0000256" key="11">
    <source>
        <dbReference type="ARBA" id="ARBA00023240"/>
    </source>
</evidence>
<evidence type="ECO:0000256" key="3">
    <source>
        <dbReference type="ARBA" id="ARBA00006654"/>
    </source>
</evidence>
<dbReference type="GO" id="GO:0006196">
    <property type="term" value="P:AMP catabolic process"/>
    <property type="evidence" value="ECO:0007669"/>
    <property type="project" value="TreeGrafter"/>
</dbReference>
<evidence type="ECO:0000256" key="12">
    <source>
        <dbReference type="SAM" id="SignalP"/>
    </source>
</evidence>
<evidence type="ECO:0000313" key="16">
    <source>
        <dbReference type="Proteomes" id="UP001497472"/>
    </source>
</evidence>
<sequence>MAFLPQLTAVVAVLALSSSSIVKSPSNDDGNFELLILHNNDMHARFEQTSQLSGACTTADRDAGKCYGGFPRVAHVVKEARKAAASGEGPPVLYLNAGDTYTGTAWFTIYKWKIAAEFLNALQPDAVSMGNNEYDNEKKDLTPFLHDLRTAVIATNVIVHSPEAKEKVKRSVIVKVNGISIGIVGYLTPTTSSLDDAGNIEYIDEVLALTEEVATLREQNVNIIIALGQSKEKDIEIAQEVEGLDLVIAGNHNVFYTDGTSVNNGEEDSEYKTVVTQKSGRSVSIIRSYAYSKYLGKIIAKFNKDGVLVDVDVDYILLDKTIPQDAEAVQMVENLRNNLKSSAVTVGKTAVVLDGTTCKQEECNLGNLVTDSIILHYSVKYSGERWTDAPIAFVHGAALNGKIAPAQRPGDITRNDLMSVMPASNNLIAVTMNGVILKEALEHSVSSYTTRGSDAFLQFSGIRVTYNFDEAPGARVVTAVARCWNCTIPEFFPVEDSRDYKIIMPSSIANGEFGYSMFANLQKESLEFDEITSTSEFIKLRSPVYPEIADRISLQNADSSLGNHEFDNGPSGLAPFIANLSCPNVAANLILDDEPDLMAEPNLRSSVVFDISGVKVGVIGYLTPDTQFLAMKNNVKYIDEVTAIRIEIKKLQTDGVNIFVALGHSGFLKDLEIAKEVEDIDLVIGGHTNTFLWNGRRVPVVQAFAYTKYLGYLHLEFNIEGEIVNIGNNNPILLNNSIPQDPELLSIVNKYRGEVMKVSEIIVGSTSVLLDGQSCRLRECNMGNLITNAIVYKYASTYSGQGWTDAPVALVQGGGIRASISHIENTTSITQGDLLTVMPFDDKVVKVTLNGSDVRKMLEHSVSEYNLIRAPGQFLQVSGIQVEYDLDKKAGQRVSKALMLCGDCKIPKYVPLNDSASYNLLINGFLSMGGDGFSVFTNKPAVYLNFNDLSATIEYSLGNHEFDHGVSGLTPFIENLTSPVLAANLILTKVPELEKEKNLRNSIIFNVSGNSIGVVGYLTPETKTLAVPNDVEYIDEVTALTEEVKKLKSEGVKIIIALGHSGYLKDLEIAKKVDGLSLVIGGHTNTFLWNGTSPDSEKIIGPYPTYVTQESGKQVPVVQAYAYTKYLGKLHMVFNFNGELISADGNPILLDNSIPQDPEVLNIVNEYREKILNVTEEVIGSTSVVLDGLSCQHMECNFGNLIADAMVYKYASEYNGEHWTDAPIAIIQGGGIRSSISISNIPTNITKGDLIAVLPFEGILVVATMNGTVLLQMLEHAIANLNELDAPGEFLQMSGLKVVYDIDRPVGAKVVQAVARCWNCSVPVYSKVVEEEEYNIIMPNFIANGGDGYNMFKDIPMRSLSYGDIDCTNMYIKQHSPVWPEIEGRSLGNHEFDEAVDGVVPFIKNVTSPVLAANLVLDNVPELKEETNLYKSIILYKNGVKIGIVGYLTPDTKFLAPKNKVNYEDEIPAVRREVRKLKQNGVEIIIALGHSGFIKDLEIANEVEDIDLVIGGHSNTFLSNVNTTEVPEFVQGPYPTIVMQKSGRKVLVVQAYAYTKYMGSLFLKFNENGDITDFDGKPILLNHEIPQDPEVLAIVNKYHTDIDRINNVIVGSSMTFLDGESCRLFECNLGDFISDIMLNYTKAYFAEFAQVNIAFIQGGRIRTSLDQSRKPYNLTRGDWITVMPFSDTLCIVTMNGSVLLDALEHSVESWRRIDTPGQFLQMSGVEVTYDLQKIPGQRVLTAKTMCDNCISTVDIRKDLQYKVIMSAFLADGGDGYSMFEELDKEFVSYNEVTCVLDYVGKYSPINPEVNGRIKVLNEDKLIDVYVNDFGITDRRSNSSAKLRTSVDVIIMVLVTIHIVLGFY</sequence>
<dbReference type="GO" id="GO:0090729">
    <property type="term" value="F:toxin activity"/>
    <property type="evidence" value="ECO:0007669"/>
    <property type="project" value="UniProtKB-KW"/>
</dbReference>
<dbReference type="PANTHER" id="PTHR11575:SF24">
    <property type="entry name" value="5'-NUCLEOTIDASE"/>
    <property type="match status" value="1"/>
</dbReference>
<dbReference type="Gene3D" id="3.90.780.10">
    <property type="entry name" value="5'-Nucleotidase, C-terminal domain"/>
    <property type="match status" value="3"/>
</dbReference>
<dbReference type="GO" id="GO:0005886">
    <property type="term" value="C:plasma membrane"/>
    <property type="evidence" value="ECO:0007669"/>
    <property type="project" value="TreeGrafter"/>
</dbReference>
<dbReference type="PANTHER" id="PTHR11575">
    <property type="entry name" value="5'-NUCLEOTIDASE-RELATED"/>
    <property type="match status" value="1"/>
</dbReference>
<dbReference type="PRINTS" id="PR01607">
    <property type="entry name" value="APYRASEFAMLY"/>
</dbReference>
<dbReference type="Proteomes" id="UP001497472">
    <property type="component" value="Unassembled WGS sequence"/>
</dbReference>
<evidence type="ECO:0000259" key="13">
    <source>
        <dbReference type="Pfam" id="PF00149"/>
    </source>
</evidence>
<feature type="domain" description="5'-Nucleotidase C-terminal" evidence="14">
    <location>
        <begin position="763"/>
        <end position="937"/>
    </location>
</feature>
<dbReference type="InterPro" id="IPR029052">
    <property type="entry name" value="Metallo-depent_PP-like"/>
</dbReference>
<dbReference type="InterPro" id="IPR036907">
    <property type="entry name" value="5'-Nucleotdase_C_sf"/>
</dbReference>
<keyword evidence="8 12" id="KW-0732">Signal</keyword>
<gene>
    <name evidence="15" type="ORF">LNINA_LOCUS14650</name>
</gene>
<dbReference type="FunFam" id="3.90.780.10:FF:000004">
    <property type="entry name" value="UDP-sugar hydrolase, putative"/>
    <property type="match status" value="1"/>
</dbReference>
<evidence type="ECO:0000313" key="15">
    <source>
        <dbReference type="EMBL" id="CAK1555864.1"/>
    </source>
</evidence>
<dbReference type="GO" id="GO:0005615">
    <property type="term" value="C:extracellular space"/>
    <property type="evidence" value="ECO:0007669"/>
    <property type="project" value="UniProtKB-ARBA"/>
</dbReference>
<keyword evidence="10" id="KW-0378">Hydrolase</keyword>
<keyword evidence="6" id="KW-0800">Toxin</keyword>
<feature type="domain" description="5'-Nucleotidase C-terminal" evidence="14">
    <location>
        <begin position="1611"/>
        <end position="1781"/>
    </location>
</feature>
<dbReference type="GO" id="GO:0008253">
    <property type="term" value="F:5'-nucleotidase activity"/>
    <property type="evidence" value="ECO:0007669"/>
    <property type="project" value="UniProtKB-EC"/>
</dbReference>
<keyword evidence="4" id="KW-1201">Platelet aggregation inhibiting toxin</keyword>
<evidence type="ECO:0000256" key="2">
    <source>
        <dbReference type="ARBA" id="ARBA00004613"/>
    </source>
</evidence>
<dbReference type="SUPFAM" id="SSF55816">
    <property type="entry name" value="5'-nucleotidase (syn. UDP-sugar hydrolase), C-terminal domain"/>
    <property type="match status" value="4"/>
</dbReference>
<dbReference type="InterPro" id="IPR004843">
    <property type="entry name" value="Calcineurin-like_PHP"/>
</dbReference>
<keyword evidence="16" id="KW-1185">Reference proteome</keyword>
<feature type="domain" description="Calcineurin-like phosphoesterase" evidence="13">
    <location>
        <begin position="1387"/>
        <end position="1514"/>
    </location>
</feature>
<dbReference type="GO" id="GO:0000166">
    <property type="term" value="F:nucleotide binding"/>
    <property type="evidence" value="ECO:0007669"/>
    <property type="project" value="UniProtKB-KW"/>
</dbReference>
<dbReference type="InterPro" id="IPR008334">
    <property type="entry name" value="5'-Nucleotdase_C"/>
</dbReference>
<dbReference type="FunFam" id="3.90.780.10:FF:000001">
    <property type="entry name" value="NT5E isoform 3"/>
    <property type="match status" value="1"/>
</dbReference>
<evidence type="ECO:0000256" key="4">
    <source>
        <dbReference type="ARBA" id="ARBA00022442"/>
    </source>
</evidence>
<reference evidence="15 16" key="1">
    <citation type="submission" date="2023-11" db="EMBL/GenBank/DDBJ databases">
        <authorList>
            <person name="Okamura Y."/>
        </authorList>
    </citation>
    <scope>NUCLEOTIDE SEQUENCE [LARGE SCALE GENOMIC DNA]</scope>
</reference>
<keyword evidence="5" id="KW-0964">Secreted</keyword>
<comment type="catalytic activity">
    <reaction evidence="1">
        <text>a ribonucleoside 5'-phosphate + H2O = a ribonucleoside + phosphate</text>
        <dbReference type="Rhea" id="RHEA:12484"/>
        <dbReference type="ChEBI" id="CHEBI:15377"/>
        <dbReference type="ChEBI" id="CHEBI:18254"/>
        <dbReference type="ChEBI" id="CHEBI:43474"/>
        <dbReference type="ChEBI" id="CHEBI:58043"/>
        <dbReference type="EC" id="3.1.3.5"/>
    </reaction>
</comment>
<evidence type="ECO:0000256" key="9">
    <source>
        <dbReference type="ARBA" id="ARBA00022741"/>
    </source>
</evidence>
<evidence type="ECO:0000256" key="8">
    <source>
        <dbReference type="ARBA" id="ARBA00022729"/>
    </source>
</evidence>
<dbReference type="FunFam" id="3.60.21.10:FF:000020">
    <property type="entry name" value="NT5E isoform 4"/>
    <property type="match status" value="2"/>
</dbReference>
<feature type="domain" description="5'-Nucleotidase C-terminal" evidence="14">
    <location>
        <begin position="346"/>
        <end position="519"/>
    </location>
</feature>
<keyword evidence="7" id="KW-0479">Metal-binding</keyword>
<proteinExistence type="inferred from homology"/>
<dbReference type="GO" id="GO:0046872">
    <property type="term" value="F:metal ion binding"/>
    <property type="evidence" value="ECO:0007669"/>
    <property type="project" value="UniProtKB-KW"/>
</dbReference>
<dbReference type="Gene3D" id="3.60.21.10">
    <property type="match status" value="4"/>
</dbReference>
<accession>A0AAV1K255</accession>
<dbReference type="InterPro" id="IPR006179">
    <property type="entry name" value="5_nucleotidase/apyrase"/>
</dbReference>
<evidence type="ECO:0000256" key="10">
    <source>
        <dbReference type="ARBA" id="ARBA00022801"/>
    </source>
</evidence>